<accession>A0A6J8BMP6</accession>
<dbReference type="PANTHER" id="PTHR12449">
    <property type="entry name" value="DEATH DOMAIN-CONTAINING PROTEIN"/>
    <property type="match status" value="1"/>
</dbReference>
<keyword evidence="4" id="KW-0547">Nucleotide-binding</keyword>
<name>A0A6J8BMP6_MYTCO</name>
<evidence type="ECO:0000256" key="4">
    <source>
        <dbReference type="ARBA" id="ARBA00022741"/>
    </source>
</evidence>
<feature type="domain" description="Roc" evidence="9">
    <location>
        <begin position="410"/>
        <end position="639"/>
    </location>
</feature>
<dbReference type="PROSITE" id="PS51424">
    <property type="entry name" value="ROC"/>
    <property type="match status" value="1"/>
</dbReference>
<evidence type="ECO:0000256" key="7">
    <source>
        <dbReference type="ARBA" id="ARBA00047899"/>
    </source>
</evidence>
<dbReference type="InterPro" id="IPR002181">
    <property type="entry name" value="Fibrinogen_a/b/g_C_dom"/>
</dbReference>
<dbReference type="InterPro" id="IPR039788">
    <property type="entry name" value="NOL4/NOL4L"/>
</dbReference>
<protein>
    <recommendedName>
        <fullName evidence="1">non-specific serine/threonine protein kinase</fullName>
        <ecNumber evidence="1">2.7.11.1</ecNumber>
    </recommendedName>
</protein>
<dbReference type="Gene3D" id="2.60.40.10">
    <property type="entry name" value="Immunoglobulins"/>
    <property type="match status" value="1"/>
</dbReference>
<dbReference type="PANTHER" id="PTHR12449:SF18">
    <property type="entry name" value="DEATH DOMAIN-CONTAINING PROTEIN"/>
    <property type="match status" value="1"/>
</dbReference>
<organism evidence="10 11">
    <name type="scientific">Mytilus coruscus</name>
    <name type="common">Sea mussel</name>
    <dbReference type="NCBI Taxonomy" id="42192"/>
    <lineage>
        <taxon>Eukaryota</taxon>
        <taxon>Metazoa</taxon>
        <taxon>Spiralia</taxon>
        <taxon>Lophotrochozoa</taxon>
        <taxon>Mollusca</taxon>
        <taxon>Bivalvia</taxon>
        <taxon>Autobranchia</taxon>
        <taxon>Pteriomorphia</taxon>
        <taxon>Mytilida</taxon>
        <taxon>Mytiloidea</taxon>
        <taxon>Mytilidae</taxon>
        <taxon>Mytilinae</taxon>
        <taxon>Mytilus</taxon>
    </lineage>
</organism>
<evidence type="ECO:0000259" key="9">
    <source>
        <dbReference type="PROSITE" id="PS51424"/>
    </source>
</evidence>
<keyword evidence="2" id="KW-0808">Transferase</keyword>
<dbReference type="Gene3D" id="3.30.70.1390">
    <property type="entry name" value="ROC domain from the Parkinson's disease-associated leucine-rich repeat kinase 2"/>
    <property type="match status" value="1"/>
</dbReference>
<evidence type="ECO:0000256" key="2">
    <source>
        <dbReference type="ARBA" id="ARBA00022679"/>
    </source>
</evidence>
<dbReference type="EC" id="2.7.11.1" evidence="1"/>
<proteinExistence type="predicted"/>
<dbReference type="SUPFAM" id="SSF56496">
    <property type="entry name" value="Fibrinogen C-terminal domain-like"/>
    <property type="match status" value="1"/>
</dbReference>
<dbReference type="SUPFAM" id="SSF48726">
    <property type="entry name" value="Immunoglobulin"/>
    <property type="match status" value="1"/>
</dbReference>
<evidence type="ECO:0000256" key="3">
    <source>
        <dbReference type="ARBA" id="ARBA00022737"/>
    </source>
</evidence>
<dbReference type="Gene3D" id="4.10.530.10">
    <property type="entry name" value="Gamma-fibrinogen Carboxyl Terminal Fragment, domain 2"/>
    <property type="match status" value="1"/>
</dbReference>
<keyword evidence="3" id="KW-0677">Repeat</keyword>
<evidence type="ECO:0000256" key="8">
    <source>
        <dbReference type="ARBA" id="ARBA00048679"/>
    </source>
</evidence>
<dbReference type="PRINTS" id="PR00449">
    <property type="entry name" value="RASTRNSFRMNG"/>
</dbReference>
<gene>
    <name evidence="10" type="ORF">MCOR_20234</name>
</gene>
<evidence type="ECO:0000256" key="1">
    <source>
        <dbReference type="ARBA" id="ARBA00012513"/>
    </source>
</evidence>
<dbReference type="InterPro" id="IPR036179">
    <property type="entry name" value="Ig-like_dom_sf"/>
</dbReference>
<evidence type="ECO:0000256" key="5">
    <source>
        <dbReference type="ARBA" id="ARBA00022777"/>
    </source>
</evidence>
<dbReference type="Proteomes" id="UP000507470">
    <property type="component" value="Unassembled WGS sequence"/>
</dbReference>
<evidence type="ECO:0000313" key="10">
    <source>
        <dbReference type="EMBL" id="CAC5384611.1"/>
    </source>
</evidence>
<dbReference type="EMBL" id="CACVKT020003598">
    <property type="protein sequence ID" value="CAC5384611.1"/>
    <property type="molecule type" value="Genomic_DNA"/>
</dbReference>
<evidence type="ECO:0000313" key="11">
    <source>
        <dbReference type="Proteomes" id="UP000507470"/>
    </source>
</evidence>
<dbReference type="PROSITE" id="PS51419">
    <property type="entry name" value="RAB"/>
    <property type="match status" value="1"/>
</dbReference>
<dbReference type="GO" id="GO:0000166">
    <property type="term" value="F:nucleotide binding"/>
    <property type="evidence" value="ECO:0007669"/>
    <property type="project" value="UniProtKB-KW"/>
</dbReference>
<reference evidence="10 11" key="1">
    <citation type="submission" date="2020-06" db="EMBL/GenBank/DDBJ databases">
        <authorList>
            <person name="Li R."/>
            <person name="Bekaert M."/>
        </authorList>
    </citation>
    <scope>NUCLEOTIDE SEQUENCE [LARGE SCALE GENOMIC DNA]</scope>
    <source>
        <strain evidence="11">wild</strain>
    </source>
</reference>
<dbReference type="InterPro" id="IPR020859">
    <property type="entry name" value="ROC"/>
</dbReference>
<sequence>MPLIGNEDVPLVAKLDTKNLNTEMKTYINKTMDRAVMENSSELKFDILFKIMTGNTLDTTVRNSQPFSTLDRDSSSNCVVQYNDGWWYKNYHNSNLNGLFLNGSHKSTADVLHRSICYILLTKVHVCAAFPLKCPEPAQWSIRAKGHCPDPSRYFCLKNDLINGYSENCTVFDFLNPGRKHVLRGGLDADICSPERYHPLSIIFQTNVSTNCYFLKTKCNEEGQVVYSPGNRTTDITCSCDYTRGYNFLVKPRDSCFCVPSEEDCSCIIKTCTNSTYKLSPVNWKMYGRITITGTLAVYFINEPLHDEIILIEGQNVSFKYKLSRKTSQIRFVKNNQFIAETKNVIKRVSDSWNILEIVGVTIADEGEYCAEVENKRSTVTRLVIQQLPETIKQMPVHDREQFLKAARSGTKKRYYIRVMIVGESSAGKTCLLRRLMDKKIDDVKSTDGIDIERWTCQIDVTTGEWKFSTSDKCCSLWSKKSEHFAEGGFWDFAGQKQFYATHQTFLTGNAVYLLVVDISKDFTKKNYSRMIEKQFHTIGEHIDFWFDNIHCYSIDRPTQSRELNPPIIVVGTGLDNIPLEKKEETTRTFEEFLSNILSSHAKRRHLRNQHYLSNTCPSENKQEFKKLREDIFKSAQSLTKWCNNLPIPWIKLEKEICRKICGKECIMSYSEAIKLAKICSFPDVRHTATGLDSFLKYEHDIGNIIFFEDIKDFIILDLKWLVNIFRCFVSHKYKSETLGMPAWTALEETGKLLDELIDELLKKNASLSLKLHKNFVLEIMQKFDIIVKPIDDICTMDYYMPCMMNAVAFDIIIEQNISDDWKKTSWFGLEFNFLPPTYLNHILVSFIRTHKVFKEKDNRLSIYRNIGMFQLNASGSQILVICLSENVIAMQVVQLRCKEDVCFSDVKNQLINLVDSIKLRYRINVTYEKKFKCPKGSFHDNEGISYDDVFDKNEFRCSEHNDMHSSEEIYTYWVKVCQYVFSIISTFF</sequence>
<dbReference type="Gene3D" id="3.40.50.300">
    <property type="entry name" value="P-loop containing nucleotide triphosphate hydrolases"/>
    <property type="match status" value="1"/>
</dbReference>
<keyword evidence="5" id="KW-0418">Kinase</keyword>
<comment type="catalytic activity">
    <reaction evidence="7">
        <text>L-threonyl-[protein] + ATP = O-phospho-L-threonyl-[protein] + ADP + H(+)</text>
        <dbReference type="Rhea" id="RHEA:46608"/>
        <dbReference type="Rhea" id="RHEA-COMP:11060"/>
        <dbReference type="Rhea" id="RHEA-COMP:11605"/>
        <dbReference type="ChEBI" id="CHEBI:15378"/>
        <dbReference type="ChEBI" id="CHEBI:30013"/>
        <dbReference type="ChEBI" id="CHEBI:30616"/>
        <dbReference type="ChEBI" id="CHEBI:61977"/>
        <dbReference type="ChEBI" id="CHEBI:456216"/>
        <dbReference type="EC" id="2.7.11.1"/>
    </reaction>
</comment>
<dbReference type="InterPro" id="IPR013783">
    <property type="entry name" value="Ig-like_fold"/>
</dbReference>
<dbReference type="Pfam" id="PF08477">
    <property type="entry name" value="Roc"/>
    <property type="match status" value="1"/>
</dbReference>
<dbReference type="AlphaFoldDB" id="A0A6J8BMP6"/>
<dbReference type="InterPro" id="IPR027417">
    <property type="entry name" value="P-loop_NTPase"/>
</dbReference>
<evidence type="ECO:0000256" key="6">
    <source>
        <dbReference type="ARBA" id="ARBA00022840"/>
    </source>
</evidence>
<keyword evidence="6" id="KW-0067">ATP-binding</keyword>
<dbReference type="Pfam" id="PF16095">
    <property type="entry name" value="COR-A"/>
    <property type="match status" value="1"/>
</dbReference>
<dbReference type="InterPro" id="IPR036056">
    <property type="entry name" value="Fibrinogen-like_C"/>
</dbReference>
<keyword evidence="11" id="KW-1185">Reference proteome</keyword>
<dbReference type="OrthoDB" id="6078042at2759"/>
<comment type="catalytic activity">
    <reaction evidence="8">
        <text>L-seryl-[protein] + ATP = O-phospho-L-seryl-[protein] + ADP + H(+)</text>
        <dbReference type="Rhea" id="RHEA:17989"/>
        <dbReference type="Rhea" id="RHEA-COMP:9863"/>
        <dbReference type="Rhea" id="RHEA-COMP:11604"/>
        <dbReference type="ChEBI" id="CHEBI:15378"/>
        <dbReference type="ChEBI" id="CHEBI:29999"/>
        <dbReference type="ChEBI" id="CHEBI:30616"/>
        <dbReference type="ChEBI" id="CHEBI:83421"/>
        <dbReference type="ChEBI" id="CHEBI:456216"/>
        <dbReference type="EC" id="2.7.11.1"/>
    </reaction>
</comment>
<dbReference type="InterPro" id="IPR032171">
    <property type="entry name" value="COR-A"/>
</dbReference>
<dbReference type="Pfam" id="PF00147">
    <property type="entry name" value="Fibrinogen_C"/>
    <property type="match status" value="1"/>
</dbReference>
<dbReference type="SUPFAM" id="SSF52540">
    <property type="entry name" value="P-loop containing nucleoside triphosphate hydrolases"/>
    <property type="match status" value="1"/>
</dbReference>